<evidence type="ECO:0000256" key="2">
    <source>
        <dbReference type="ARBA" id="ARBA00022448"/>
    </source>
</evidence>
<keyword evidence="10" id="KW-0739">Sodium transport</keyword>
<evidence type="ECO:0000256" key="4">
    <source>
        <dbReference type="ARBA" id="ARBA00022475"/>
    </source>
</evidence>
<gene>
    <name evidence="13" type="ORF">LRP49_01865</name>
</gene>
<feature type="transmembrane region" description="Helical" evidence="11">
    <location>
        <begin position="245"/>
        <end position="262"/>
    </location>
</feature>
<evidence type="ECO:0000256" key="11">
    <source>
        <dbReference type="SAM" id="Phobius"/>
    </source>
</evidence>
<evidence type="ECO:0000313" key="13">
    <source>
        <dbReference type="EMBL" id="MDD1779932.1"/>
    </source>
</evidence>
<keyword evidence="4" id="KW-1003">Cell membrane</keyword>
<keyword evidence="14" id="KW-1185">Reference proteome</keyword>
<evidence type="ECO:0000256" key="9">
    <source>
        <dbReference type="ARBA" id="ARBA00023136"/>
    </source>
</evidence>
<feature type="transmembrane region" description="Helical" evidence="11">
    <location>
        <begin position="371"/>
        <end position="393"/>
    </location>
</feature>
<proteinExistence type="predicted"/>
<evidence type="ECO:0000256" key="10">
    <source>
        <dbReference type="ARBA" id="ARBA00023201"/>
    </source>
</evidence>
<keyword evidence="9 11" id="KW-0472">Membrane</keyword>
<dbReference type="InterPro" id="IPR006153">
    <property type="entry name" value="Cation/H_exchanger_TM"/>
</dbReference>
<dbReference type="PANTHER" id="PTHR10110">
    <property type="entry name" value="SODIUM/HYDROGEN EXCHANGER"/>
    <property type="match status" value="1"/>
</dbReference>
<evidence type="ECO:0000259" key="12">
    <source>
        <dbReference type="Pfam" id="PF00999"/>
    </source>
</evidence>
<dbReference type="PANTHER" id="PTHR10110:SF86">
    <property type="entry name" value="SODIUM_HYDROGEN EXCHANGER 7"/>
    <property type="match status" value="1"/>
</dbReference>
<feature type="transmembrane region" description="Helical" evidence="11">
    <location>
        <begin position="6"/>
        <end position="24"/>
    </location>
</feature>
<organism evidence="13 14">
    <name type="scientific">Enterovibrio qingdaonensis</name>
    <dbReference type="NCBI Taxonomy" id="2899818"/>
    <lineage>
        <taxon>Bacteria</taxon>
        <taxon>Pseudomonadati</taxon>
        <taxon>Pseudomonadota</taxon>
        <taxon>Gammaproteobacteria</taxon>
        <taxon>Vibrionales</taxon>
        <taxon>Vibrionaceae</taxon>
        <taxon>Enterovibrio</taxon>
    </lineage>
</organism>
<dbReference type="RefSeq" id="WP_274139783.1">
    <property type="nucleotide sequence ID" value="NZ_JAJUBB010000001.1"/>
</dbReference>
<keyword evidence="6 11" id="KW-1133">Transmembrane helix</keyword>
<comment type="subcellular location">
    <subcellularLocation>
        <location evidence="1">Cell membrane</location>
        <topology evidence="1">Multi-pass membrane protein</topology>
    </subcellularLocation>
</comment>
<feature type="transmembrane region" description="Helical" evidence="11">
    <location>
        <begin position="121"/>
        <end position="143"/>
    </location>
</feature>
<sequence>MTESVPALVTYAVLGWMALNIIFYISERWMVFTDIIWILMAGLAYGWLSSFSALELPPLVMDPKVVLYVFVPLLIFASTKKMCLFHFRPIIVPALLAGTLGIIISMTVIGTAVHWLLNVPLLPALLFGVIISATDPLAVSALFKGDESISENQKLLIEGESILNDGFVVTVAGILALLIFTSTSFSWLDTSVSLVTHIVGALVTGVVLGRGARAILRFMHSSYYILTTNITLALAYGSFVIAESFHFSGILAVFAAALAYGYKPDEDRANREAEEKVWEYLDYAANALLFFLLGTSFVVLTQGTAFSVWMVVLALSLLFLGRFTALFLLKPFMKIDGAALSTMEFWLLNFSGARGAVSVALILLLPSSFEYQPLFLASAFVMILFSLIVYPLITAKLLKQGG</sequence>
<evidence type="ECO:0000256" key="1">
    <source>
        <dbReference type="ARBA" id="ARBA00004651"/>
    </source>
</evidence>
<dbReference type="Proteomes" id="UP001149821">
    <property type="component" value="Unassembled WGS sequence"/>
</dbReference>
<evidence type="ECO:0000256" key="7">
    <source>
        <dbReference type="ARBA" id="ARBA00023053"/>
    </source>
</evidence>
<evidence type="ECO:0000256" key="6">
    <source>
        <dbReference type="ARBA" id="ARBA00022989"/>
    </source>
</evidence>
<keyword evidence="2" id="KW-0813">Transport</keyword>
<dbReference type="Pfam" id="PF00999">
    <property type="entry name" value="Na_H_Exchanger"/>
    <property type="match status" value="1"/>
</dbReference>
<feature type="transmembrane region" description="Helical" evidence="11">
    <location>
        <begin position="90"/>
        <end position="115"/>
    </location>
</feature>
<feature type="transmembrane region" description="Helical" evidence="11">
    <location>
        <begin position="191"/>
        <end position="209"/>
    </location>
</feature>
<feature type="transmembrane region" description="Helical" evidence="11">
    <location>
        <begin position="221"/>
        <end position="239"/>
    </location>
</feature>
<feature type="transmembrane region" description="Helical" evidence="11">
    <location>
        <begin position="283"/>
        <end position="300"/>
    </location>
</feature>
<dbReference type="InterPro" id="IPR018422">
    <property type="entry name" value="Cation/H_exchanger_CPA1"/>
</dbReference>
<comment type="caution">
    <text evidence="13">The sequence shown here is derived from an EMBL/GenBank/DDBJ whole genome shotgun (WGS) entry which is preliminary data.</text>
</comment>
<dbReference type="Gene3D" id="6.10.140.1330">
    <property type="match status" value="1"/>
</dbReference>
<evidence type="ECO:0000256" key="3">
    <source>
        <dbReference type="ARBA" id="ARBA00022449"/>
    </source>
</evidence>
<keyword evidence="8" id="KW-0406">Ion transport</keyword>
<feature type="transmembrane region" description="Helical" evidence="11">
    <location>
        <begin position="345"/>
        <end position="365"/>
    </location>
</feature>
<keyword evidence="7" id="KW-0915">Sodium</keyword>
<feature type="transmembrane region" description="Helical" evidence="11">
    <location>
        <begin position="31"/>
        <end position="48"/>
    </location>
</feature>
<evidence type="ECO:0000313" key="14">
    <source>
        <dbReference type="Proteomes" id="UP001149821"/>
    </source>
</evidence>
<reference evidence="13" key="1">
    <citation type="submission" date="2021-12" db="EMBL/GenBank/DDBJ databases">
        <title>Enterovibrio ZSDZ35 sp. nov. and Enterovibrio ZSDZ42 sp. nov., isolated from coastal seawater in Qingdao.</title>
        <authorList>
            <person name="Zhang P."/>
        </authorList>
    </citation>
    <scope>NUCLEOTIDE SEQUENCE</scope>
    <source>
        <strain evidence="13">ZSDZ35</strain>
    </source>
</reference>
<keyword evidence="5 11" id="KW-0812">Transmembrane</keyword>
<protein>
    <submittedName>
        <fullName evidence="13">Cation:proton antiporter</fullName>
    </submittedName>
</protein>
<evidence type="ECO:0000256" key="8">
    <source>
        <dbReference type="ARBA" id="ARBA00023065"/>
    </source>
</evidence>
<evidence type="ECO:0000256" key="5">
    <source>
        <dbReference type="ARBA" id="ARBA00022692"/>
    </source>
</evidence>
<feature type="transmembrane region" description="Helical" evidence="11">
    <location>
        <begin position="163"/>
        <end position="185"/>
    </location>
</feature>
<accession>A0ABT5QG52</accession>
<feature type="domain" description="Cation/H+ exchanger transmembrane" evidence="12">
    <location>
        <begin position="29"/>
        <end position="399"/>
    </location>
</feature>
<feature type="transmembrane region" description="Helical" evidence="11">
    <location>
        <begin position="60"/>
        <end position="78"/>
    </location>
</feature>
<feature type="transmembrane region" description="Helical" evidence="11">
    <location>
        <begin position="306"/>
        <end position="329"/>
    </location>
</feature>
<keyword evidence="3" id="KW-0050">Antiport</keyword>
<dbReference type="EMBL" id="JAJUBB010000001">
    <property type="protein sequence ID" value="MDD1779932.1"/>
    <property type="molecule type" value="Genomic_DNA"/>
</dbReference>
<name>A0ABT5QG52_9GAMM</name>